<dbReference type="PANTHER" id="PTHR33387:SF3">
    <property type="entry name" value="DUF985 DOMAIN-CONTAINING PROTEIN"/>
    <property type="match status" value="1"/>
</dbReference>
<name>A0A109W3R9_9BACT</name>
<dbReference type="KEGG" id="dfi:AXF13_03000"/>
<protein>
    <submittedName>
        <fullName evidence="2">Cupin</fullName>
    </submittedName>
</protein>
<dbReference type="SUPFAM" id="SSF51182">
    <property type="entry name" value="RmlC-like cupins"/>
    <property type="match status" value="1"/>
</dbReference>
<dbReference type="InterPro" id="IPR039935">
    <property type="entry name" value="YML079W-like"/>
</dbReference>
<proteinExistence type="predicted"/>
<gene>
    <name evidence="2" type="ORF">AXF13_03000</name>
</gene>
<evidence type="ECO:0000259" key="1">
    <source>
        <dbReference type="Pfam" id="PF06172"/>
    </source>
</evidence>
<accession>A0A109W3R9</accession>
<dbReference type="InterPro" id="IPR011051">
    <property type="entry name" value="RmlC_Cupin_sf"/>
</dbReference>
<sequence>MNPEELIAHFALAPHPEGGFYRRTYCSSGTIPQAALPPGFAGPRPFGTAILFLLREGDYSRLHRIRQDEIWHFYLGGPLRLALLGPDGAAREVMLGQKPLDGQHLQYAVPAGFWFGATPCPGSGFSLVGCSVSPGFDFADLKLGRRKELLATFPAAAACIREFCPAKDSEAD</sequence>
<dbReference type="Pfam" id="PF06172">
    <property type="entry name" value="Cupin_5"/>
    <property type="match status" value="1"/>
</dbReference>
<evidence type="ECO:0000313" key="3">
    <source>
        <dbReference type="Proteomes" id="UP000069241"/>
    </source>
</evidence>
<evidence type="ECO:0000313" key="2">
    <source>
        <dbReference type="EMBL" id="AMD89163.1"/>
    </source>
</evidence>
<dbReference type="Gene3D" id="2.60.120.10">
    <property type="entry name" value="Jelly Rolls"/>
    <property type="match status" value="1"/>
</dbReference>
<feature type="domain" description="DUF985" evidence="1">
    <location>
        <begin position="4"/>
        <end position="143"/>
    </location>
</feature>
<keyword evidence="3" id="KW-1185">Reference proteome</keyword>
<dbReference type="CDD" id="cd06121">
    <property type="entry name" value="cupin_YML079wp"/>
    <property type="match status" value="1"/>
</dbReference>
<dbReference type="EMBL" id="CP014229">
    <property type="protein sequence ID" value="AMD89163.1"/>
    <property type="molecule type" value="Genomic_DNA"/>
</dbReference>
<dbReference type="Proteomes" id="UP000069241">
    <property type="component" value="Chromosome"/>
</dbReference>
<reference evidence="3" key="1">
    <citation type="submission" date="2016-02" db="EMBL/GenBank/DDBJ databases">
        <authorList>
            <person name="Holder M.E."/>
            <person name="Ajami N.J."/>
            <person name="Petrosino J.F."/>
        </authorList>
    </citation>
    <scope>NUCLEOTIDE SEQUENCE [LARGE SCALE GENOMIC DNA]</scope>
    <source>
        <strain evidence="3">CCUG 45958</strain>
    </source>
</reference>
<dbReference type="STRING" id="44742.AXF13_03000"/>
<dbReference type="InterPro" id="IPR009327">
    <property type="entry name" value="Cupin_DUF985"/>
</dbReference>
<dbReference type="PANTHER" id="PTHR33387">
    <property type="entry name" value="RMLC-LIKE JELLY ROLL FOLD PROTEIN"/>
    <property type="match status" value="1"/>
</dbReference>
<organism evidence="2 3">
    <name type="scientific">Desulfovibrio fairfieldensis</name>
    <dbReference type="NCBI Taxonomy" id="44742"/>
    <lineage>
        <taxon>Bacteria</taxon>
        <taxon>Pseudomonadati</taxon>
        <taxon>Thermodesulfobacteriota</taxon>
        <taxon>Desulfovibrionia</taxon>
        <taxon>Desulfovibrionales</taxon>
        <taxon>Desulfovibrionaceae</taxon>
        <taxon>Desulfovibrio</taxon>
    </lineage>
</organism>
<dbReference type="AlphaFoldDB" id="A0A109W3R9"/>
<dbReference type="InterPro" id="IPR014710">
    <property type="entry name" value="RmlC-like_jellyroll"/>
</dbReference>